<sequence length="85" mass="9915">MNPVAWQKANKIGFNLKRYTLSRDGETTHLPEEKDLGIFMPKPEKEWMPIIEKNDNAAIVAQSLFGESFEVEIGRTKRQIARYYE</sequence>
<dbReference type="AlphaFoldDB" id="A0AAU0F6N0"/>
<dbReference type="Proteomes" id="UP001432059">
    <property type="component" value="Plasmid pQD2021"/>
</dbReference>
<reference evidence="1" key="1">
    <citation type="submission" date="2023-10" db="EMBL/GenBank/DDBJ databases">
        <title>Characterization and whole genome sequencing of a novel strain of Bergeyella porcorum QD2021 isolated from pig.</title>
        <authorList>
            <person name="Liu G."/>
            <person name="Chen C."/>
            <person name="Han X."/>
        </authorList>
    </citation>
    <scope>NUCLEOTIDE SEQUENCE</scope>
    <source>
        <strain evidence="1">QD2021</strain>
        <plasmid evidence="1">pQD2021</plasmid>
    </source>
</reference>
<evidence type="ECO:0000313" key="1">
    <source>
        <dbReference type="EMBL" id="WOC53131.1"/>
    </source>
</evidence>
<dbReference type="RefSeq" id="WP_327985447.1">
    <property type="nucleotide sequence ID" value="NZ_CP136427.1"/>
</dbReference>
<dbReference type="KEGG" id="bpor:BPO_p0048"/>
<protein>
    <submittedName>
        <fullName evidence="1">Uncharacterized protein</fullName>
    </submittedName>
</protein>
<dbReference type="EMBL" id="CP136427">
    <property type="protein sequence ID" value="WOC53131.1"/>
    <property type="molecule type" value="Genomic_DNA"/>
</dbReference>
<gene>
    <name evidence="1" type="ORF">BPO_p0048</name>
</gene>
<geneLocation type="plasmid" evidence="1 2">
    <name>pQD2021</name>
</geneLocation>
<accession>A0AAU0F6N0</accession>
<proteinExistence type="predicted"/>
<keyword evidence="1" id="KW-0614">Plasmid</keyword>
<keyword evidence="2" id="KW-1185">Reference proteome</keyword>
<evidence type="ECO:0000313" key="2">
    <source>
        <dbReference type="Proteomes" id="UP001432059"/>
    </source>
</evidence>
<organism evidence="1 2">
    <name type="scientific">Bergeyella porcorum</name>
    <dbReference type="NCBI Taxonomy" id="1735111"/>
    <lineage>
        <taxon>Bacteria</taxon>
        <taxon>Pseudomonadati</taxon>
        <taxon>Bacteroidota</taxon>
        <taxon>Flavobacteriia</taxon>
        <taxon>Flavobacteriales</taxon>
        <taxon>Weeksellaceae</taxon>
        <taxon>Bergeyella</taxon>
    </lineage>
</organism>
<name>A0AAU0F6N0_9FLAO</name>